<dbReference type="CDD" id="cd05966">
    <property type="entry name" value="ACS"/>
    <property type="match status" value="1"/>
</dbReference>
<dbReference type="PANTHER" id="PTHR24095:SF14">
    <property type="entry name" value="ACETYL-COENZYME A SYNTHETASE 1"/>
    <property type="match status" value="1"/>
</dbReference>
<dbReference type="Pfam" id="PF16177">
    <property type="entry name" value="ACAS_N"/>
    <property type="match status" value="1"/>
</dbReference>
<dbReference type="Gene3D" id="3.40.50.12780">
    <property type="entry name" value="N-terminal domain of ligase-like"/>
    <property type="match status" value="1"/>
</dbReference>
<dbReference type="GO" id="GO:0043427">
    <property type="term" value="P:carbon fixation by 3-hydroxypropionate cycle"/>
    <property type="evidence" value="ECO:0007669"/>
    <property type="project" value="UniProtKB-ARBA"/>
</dbReference>
<keyword evidence="4" id="KW-0547">Nucleotide-binding</keyword>
<dbReference type="SUPFAM" id="SSF56801">
    <property type="entry name" value="Acetyl-CoA synthetase-like"/>
    <property type="match status" value="1"/>
</dbReference>
<reference evidence="10 11" key="1">
    <citation type="journal article" date="2013" name="PLoS ONE">
        <title>Enrichment and Genome Sequence of the Group I.1a Ammonia-Oxidizing Archaeon ?Ca. Nitrosotenuis uzonensis? Representing a Clade Globally.</title>
        <authorList>
            <person name="Lebedeva E.V."/>
            <person name="Hatzenpichler R."/>
            <person name="Pelletier E."/>
            <person name="Schuster N."/>
            <person name="Hauzmayer S."/>
            <person name="Bulaev A."/>
            <person name="Grigor'eva N.V."/>
            <person name="Galushko A."/>
            <person name="Schmid M."/>
            <person name="Palatinszky M."/>
            <person name="Le Paslier D."/>
            <person name="Daims H."/>
            <person name="Wagner M."/>
        </authorList>
    </citation>
    <scope>NUCLEOTIDE SEQUENCE [LARGE SCALE GENOMIC DNA]</scope>
    <source>
        <strain evidence="10 11">N4</strain>
    </source>
</reference>
<dbReference type="FunFam" id="3.40.50.12780:FF:000001">
    <property type="entry name" value="Acetyl-coenzyme A synthetase"/>
    <property type="match status" value="1"/>
</dbReference>
<evidence type="ECO:0000313" key="10">
    <source>
        <dbReference type="EMBL" id="CDI05447.1"/>
    </source>
</evidence>
<keyword evidence="3 10" id="KW-0436">Ligase</keyword>
<dbReference type="InterPro" id="IPR020845">
    <property type="entry name" value="AMP-binding_CS"/>
</dbReference>
<feature type="domain" description="AMP-binding enzyme C-terminal" evidence="8">
    <location>
        <begin position="513"/>
        <end position="591"/>
    </location>
</feature>
<dbReference type="PANTHER" id="PTHR24095">
    <property type="entry name" value="ACETYL-COENZYME A SYNTHETASE"/>
    <property type="match status" value="1"/>
</dbReference>
<comment type="caution">
    <text evidence="10">The sequence shown here is derived from an EMBL/GenBank/DDBJ whole genome shotgun (WGS) entry which is preliminary data.</text>
</comment>
<dbReference type="AlphaFoldDB" id="V6AS11"/>
<dbReference type="NCBIfam" id="NF001208">
    <property type="entry name" value="PRK00174.1"/>
    <property type="match status" value="1"/>
</dbReference>
<evidence type="ECO:0000256" key="6">
    <source>
        <dbReference type="NCBIfam" id="TIGR02188"/>
    </source>
</evidence>
<evidence type="ECO:0000313" key="11">
    <source>
        <dbReference type="Proteomes" id="UP000018159"/>
    </source>
</evidence>
<dbReference type="InterPro" id="IPR025110">
    <property type="entry name" value="AMP-bd_C"/>
</dbReference>
<evidence type="ECO:0000256" key="5">
    <source>
        <dbReference type="ARBA" id="ARBA00022840"/>
    </source>
</evidence>
<dbReference type="InterPro" id="IPR032387">
    <property type="entry name" value="ACAS_N"/>
</dbReference>
<evidence type="ECO:0000256" key="1">
    <source>
        <dbReference type="ARBA" id="ARBA00006432"/>
    </source>
</evidence>
<dbReference type="RefSeq" id="WP_048195232.1">
    <property type="nucleotide sequence ID" value="NZ_CBTY010000008.1"/>
</dbReference>
<keyword evidence="5" id="KW-0067">ATP-binding</keyword>
<evidence type="ECO:0000256" key="3">
    <source>
        <dbReference type="ARBA" id="ARBA00022598"/>
    </source>
</evidence>
<comment type="similarity">
    <text evidence="1">Belongs to the ATP-dependent AMP-binding enzyme family.</text>
</comment>
<dbReference type="InterPro" id="IPR045851">
    <property type="entry name" value="AMP-bd_C_sf"/>
</dbReference>
<dbReference type="NCBIfam" id="TIGR02188">
    <property type="entry name" value="Ac_CoA_lig_AcsA"/>
    <property type="match status" value="1"/>
</dbReference>
<dbReference type="GO" id="GO:0003987">
    <property type="term" value="F:acetate-CoA ligase activity"/>
    <property type="evidence" value="ECO:0007669"/>
    <property type="project" value="UniProtKB-UniRule"/>
</dbReference>
<name>V6AS11_9ARCH</name>
<dbReference type="GO" id="GO:0005524">
    <property type="term" value="F:ATP binding"/>
    <property type="evidence" value="ECO:0007669"/>
    <property type="project" value="UniProtKB-KW"/>
</dbReference>
<keyword evidence="11" id="KW-1185">Reference proteome</keyword>
<evidence type="ECO:0000256" key="2">
    <source>
        <dbReference type="ARBA" id="ARBA00013275"/>
    </source>
</evidence>
<dbReference type="Gene3D" id="3.30.300.30">
    <property type="match status" value="1"/>
</dbReference>
<feature type="domain" description="AMP-dependent synthetase/ligase" evidence="7">
    <location>
        <begin position="71"/>
        <end position="452"/>
    </location>
</feature>
<organism evidence="10 11">
    <name type="scientific">Candidatus Nitrosotenuis uzonensis</name>
    <dbReference type="NCBI Taxonomy" id="1407055"/>
    <lineage>
        <taxon>Archaea</taxon>
        <taxon>Nitrososphaerota</taxon>
        <taxon>Candidatus Nitrosotenuis</taxon>
    </lineage>
</organism>
<dbReference type="GO" id="GO:0016208">
    <property type="term" value="F:AMP binding"/>
    <property type="evidence" value="ECO:0007669"/>
    <property type="project" value="InterPro"/>
</dbReference>
<feature type="domain" description="Acetyl-coenzyme A synthetase N-terminal" evidence="9">
    <location>
        <begin position="16"/>
        <end position="67"/>
    </location>
</feature>
<dbReference type="OrthoDB" id="371752at2157"/>
<gene>
    <name evidence="10" type="primary">acsA</name>
    <name evidence="10" type="ORF">NITUZ_30139</name>
</gene>
<dbReference type="EC" id="6.2.1.1" evidence="2 6"/>
<dbReference type="InterPro" id="IPR000873">
    <property type="entry name" value="AMP-dep_synth/lig_dom"/>
</dbReference>
<evidence type="ECO:0000259" key="7">
    <source>
        <dbReference type="Pfam" id="PF00501"/>
    </source>
</evidence>
<evidence type="ECO:0000259" key="9">
    <source>
        <dbReference type="Pfam" id="PF16177"/>
    </source>
</evidence>
<dbReference type="InterPro" id="IPR011904">
    <property type="entry name" value="Ac_CoA_lig"/>
</dbReference>
<dbReference type="STRING" id="1407055.NITUZ_30139"/>
<dbReference type="PROSITE" id="PS00455">
    <property type="entry name" value="AMP_BINDING"/>
    <property type="match status" value="1"/>
</dbReference>
<dbReference type="Pfam" id="PF00501">
    <property type="entry name" value="AMP-binding"/>
    <property type="match status" value="1"/>
</dbReference>
<dbReference type="Pfam" id="PF13193">
    <property type="entry name" value="AMP-binding_C"/>
    <property type="match status" value="1"/>
</dbReference>
<evidence type="ECO:0000256" key="4">
    <source>
        <dbReference type="ARBA" id="ARBA00022741"/>
    </source>
</evidence>
<dbReference type="InterPro" id="IPR042099">
    <property type="entry name" value="ANL_N_sf"/>
</dbReference>
<accession>V6AS11</accession>
<dbReference type="EMBL" id="CBTY010000008">
    <property type="protein sequence ID" value="CDI05447.1"/>
    <property type="molecule type" value="Genomic_DNA"/>
</dbReference>
<evidence type="ECO:0000259" key="8">
    <source>
        <dbReference type="Pfam" id="PF13193"/>
    </source>
</evidence>
<proteinExistence type="inferred from homology"/>
<sequence length="633" mass="70503">MHSETFTIGLGNNNTAVRKEASEDYVAFWAREAQKLTWFKKWNKILQWDPPFARWFVGGTINASYNALDVHQNRQKIAILWEGENEDRKVITYGQLHDHVQRFSNALKSAGVGKGDRVTIYLPMVPELIVAMLSCARIGAIHTVIFSGFSASSIKDRVVDSKSKVIITADGGYRRGSIVKLKDTVDSAIDGLNFVEKVVVLKRAGNQITLGNKDIMWDDFVKNATDKCDAEQLPSEHPLYILYTSGTTGKPKGVLHDTGGYLTHINSTFRWAFDIKESDIYFCTADIGWVTGHSYVAYGPLICGATMVMYEGAPDYPTPARMWDILQRYRVTIFYTTPTALRMFMKFGDAIPNSYDLSSLRLLGTVGEPINPEVWKWYYKTIGKSRCPIIDTWWQTETGGMMLSPLPGLETIPLKPGSAAFAIPGVDIAVVDENGSEVPPDTKGYLIIRKPWPGMLLSLWGDDEKYRTVYWSKYKDCYYTGDYSIKDSDGYFWLLGRADDVLKVAGHRIGTAELESSLVSHRSISEAAVCGVPDAVKGEVIIAFVVPKEGVKVTDELRAEIIKAVRDDIGAIATPQQLYFVSKLPKTRSGKIMRRLLKAIASNEKIGDVSTLEDGAAVNEVQAAFDDLKKQMG</sequence>
<dbReference type="GO" id="GO:0043955">
    <property type="term" value="F:3-hydroxypropionyl-CoA synthetase activity"/>
    <property type="evidence" value="ECO:0007669"/>
    <property type="project" value="UniProtKB-ARBA"/>
</dbReference>
<protein>
    <recommendedName>
        <fullName evidence="2 6">Acetate--CoA ligase</fullName>
        <ecNumber evidence="2 6">6.2.1.1</ecNumber>
    </recommendedName>
</protein>
<dbReference type="Proteomes" id="UP000018159">
    <property type="component" value="Unassembled WGS sequence"/>
</dbReference>
<dbReference type="GO" id="GO:0019427">
    <property type="term" value="P:acetyl-CoA biosynthetic process from acetate"/>
    <property type="evidence" value="ECO:0007669"/>
    <property type="project" value="UniProtKB-UniRule"/>
</dbReference>